<dbReference type="Pfam" id="PF00435">
    <property type="entry name" value="Spectrin"/>
    <property type="match status" value="1"/>
</dbReference>
<feature type="compositionally biased region" description="Basic and acidic residues" evidence="10">
    <location>
        <begin position="2605"/>
        <end position="2630"/>
    </location>
</feature>
<feature type="compositionally biased region" description="Basic residues" evidence="10">
    <location>
        <begin position="1664"/>
        <end position="1675"/>
    </location>
</feature>
<feature type="compositionally biased region" description="Polar residues" evidence="10">
    <location>
        <begin position="362"/>
        <end position="379"/>
    </location>
</feature>
<feature type="region of interest" description="Disordered" evidence="10">
    <location>
        <begin position="2513"/>
        <end position="2697"/>
    </location>
</feature>
<evidence type="ECO:0000256" key="6">
    <source>
        <dbReference type="ARBA" id="ARBA00023136"/>
    </source>
</evidence>
<keyword evidence="4" id="KW-0677">Repeat</keyword>
<feature type="coiled-coil region" evidence="9">
    <location>
        <begin position="4696"/>
        <end position="4723"/>
    </location>
</feature>
<dbReference type="GO" id="GO:0051015">
    <property type="term" value="F:actin filament binding"/>
    <property type="evidence" value="ECO:0007669"/>
    <property type="project" value="TreeGrafter"/>
</dbReference>
<feature type="compositionally biased region" description="Polar residues" evidence="10">
    <location>
        <begin position="461"/>
        <end position="471"/>
    </location>
</feature>
<dbReference type="GO" id="GO:0007097">
    <property type="term" value="P:nuclear migration"/>
    <property type="evidence" value="ECO:0007669"/>
    <property type="project" value="TreeGrafter"/>
</dbReference>
<feature type="region of interest" description="Disordered" evidence="10">
    <location>
        <begin position="673"/>
        <end position="729"/>
    </location>
</feature>
<dbReference type="InterPro" id="IPR012315">
    <property type="entry name" value="KASH"/>
</dbReference>
<feature type="compositionally biased region" description="Low complexity" evidence="10">
    <location>
        <begin position="1140"/>
        <end position="1155"/>
    </location>
</feature>
<feature type="region of interest" description="Disordered" evidence="10">
    <location>
        <begin position="534"/>
        <end position="570"/>
    </location>
</feature>
<feature type="region of interest" description="Disordered" evidence="10">
    <location>
        <begin position="1748"/>
        <end position="1767"/>
    </location>
</feature>
<dbReference type="SUPFAM" id="SSF46966">
    <property type="entry name" value="Spectrin repeat"/>
    <property type="match status" value="4"/>
</dbReference>
<feature type="compositionally biased region" description="Basic and acidic residues" evidence="10">
    <location>
        <begin position="1992"/>
        <end position="2004"/>
    </location>
</feature>
<feature type="compositionally biased region" description="Low complexity" evidence="10">
    <location>
        <begin position="2160"/>
        <end position="2177"/>
    </location>
</feature>
<dbReference type="EMBL" id="GDHC01021158">
    <property type="protein sequence ID" value="JAP97470.1"/>
    <property type="molecule type" value="Transcribed_RNA"/>
</dbReference>
<feature type="compositionally biased region" description="Polar residues" evidence="10">
    <location>
        <begin position="1964"/>
        <end position="1973"/>
    </location>
</feature>
<feature type="topological domain" description="Cytoplasmic" evidence="8">
    <location>
        <begin position="1"/>
        <end position="4997"/>
    </location>
</feature>
<dbReference type="InterPro" id="IPR018159">
    <property type="entry name" value="Spectrin/alpha-actinin"/>
</dbReference>
<feature type="compositionally biased region" description="Basic and acidic residues" evidence="10">
    <location>
        <begin position="932"/>
        <end position="941"/>
    </location>
</feature>
<feature type="compositionally biased region" description="Basic and acidic residues" evidence="10">
    <location>
        <begin position="79"/>
        <end position="94"/>
    </location>
</feature>
<feature type="compositionally biased region" description="Basic and acidic residues" evidence="10">
    <location>
        <begin position="1445"/>
        <end position="1463"/>
    </location>
</feature>
<dbReference type="PROSITE" id="PS51049">
    <property type="entry name" value="KASH"/>
    <property type="match status" value="1"/>
</dbReference>
<feature type="compositionally biased region" description="Basic and acidic residues" evidence="10">
    <location>
        <begin position="979"/>
        <end position="989"/>
    </location>
</feature>
<feature type="region of interest" description="Disordered" evidence="10">
    <location>
        <begin position="1111"/>
        <end position="1211"/>
    </location>
</feature>
<feature type="compositionally biased region" description="Basic and acidic residues" evidence="10">
    <location>
        <begin position="149"/>
        <end position="161"/>
    </location>
</feature>
<dbReference type="InterPro" id="IPR052403">
    <property type="entry name" value="LINC-complex_assoc"/>
</dbReference>
<feature type="region of interest" description="Disordered" evidence="10">
    <location>
        <begin position="741"/>
        <end position="789"/>
    </location>
</feature>
<feature type="region of interest" description="Disordered" evidence="10">
    <location>
        <begin position="2322"/>
        <end position="2440"/>
    </location>
</feature>
<keyword evidence="9" id="KW-0175">Coiled coil</keyword>
<feature type="compositionally biased region" description="Basic and acidic residues" evidence="10">
    <location>
        <begin position="57"/>
        <end position="69"/>
    </location>
</feature>
<feature type="coiled-coil region" evidence="9">
    <location>
        <begin position="3221"/>
        <end position="3248"/>
    </location>
</feature>
<proteinExistence type="inferred from homology"/>
<feature type="domain" description="KASH" evidence="11">
    <location>
        <begin position="4989"/>
        <end position="5044"/>
    </location>
</feature>
<evidence type="ECO:0000256" key="3">
    <source>
        <dbReference type="ARBA" id="ARBA00022692"/>
    </source>
</evidence>
<feature type="region of interest" description="Disordered" evidence="10">
    <location>
        <begin position="1648"/>
        <end position="1717"/>
    </location>
</feature>
<evidence type="ECO:0000313" key="12">
    <source>
        <dbReference type="EMBL" id="JAP97470.1"/>
    </source>
</evidence>
<accession>A0A146KLN3</accession>
<reference evidence="12" key="1">
    <citation type="journal article" date="2016" name="Gigascience">
        <title>De novo construction of an expanded transcriptome assembly for the western tarnished plant bug, Lygus hesperus.</title>
        <authorList>
            <person name="Tassone E.E."/>
            <person name="Geib S.M."/>
            <person name="Hall B."/>
            <person name="Fabrick J.A."/>
            <person name="Brent C.S."/>
            <person name="Hull J.J."/>
        </authorList>
    </citation>
    <scope>NUCLEOTIDE SEQUENCE</scope>
</reference>
<keyword evidence="7" id="KW-0539">Nucleus</keyword>
<dbReference type="CDD" id="cd00176">
    <property type="entry name" value="SPEC"/>
    <property type="match status" value="2"/>
</dbReference>
<feature type="compositionally biased region" description="Polar residues" evidence="10">
    <location>
        <begin position="2191"/>
        <end position="2210"/>
    </location>
</feature>
<feature type="region of interest" description="Disordered" evidence="10">
    <location>
        <begin position="2156"/>
        <end position="2177"/>
    </location>
</feature>
<feature type="region of interest" description="Disordered" evidence="10">
    <location>
        <begin position="1774"/>
        <end position="1799"/>
    </location>
</feature>
<sequence length="5044" mass="562698">KPEQLPATIPDEPVYGIPKATVSRAVEITLEAQEAQIEKPKTATYASSKKEKKKKPGKMEPKVAHESQGHHKTSNINRELSKDDQMAIHHREVEELTSSNEQTQIEIYESPPPTKEDNSTLVNVELSTDEPGRNTEINLVYGEQPNYEPKNRENVHEKEEVTSDSVRLVPAKKAQKKKSKNCGPVTDESKQLQGMDSSSSETFEIRLTAEVVETVVPGSKKSEKLGTPTRESASLQESDKTSTVELEDSSDESKGKTLEETLAVDVTQTEKPKTVLSAPSKKERKANPPKHEPDIKSQLQNITDVDHHTSELENSAESSNIVDGQTVEIMLKTEEKPRKEKTKSDPLPPSKRDKKKKPQKLGTSPEQSTKSSNMSGTMTDSREKSQNVINTIPHETEGFTMSNVKKQTDVPGNIKPTPSKPDRKTKPEVTDAEQKELEALDKTGTGSGEDSPKEHAVQETIDITVTTQNQSEKSRIAPKKDKKKKPVRHERATEEPTQVQVGDLCAPPVFEEKTEDEPKILTVSDETVEITLITETEKSVPSRRNKKKITMKETEERKPVKDADETSSRCHEDLLKQPSAAPVIGKHSNGQQKRLDELVEISSTTTELTDLNKVLSAPSESVEKESQKESETFELTTEVYEQLQDLDKTDGVLRKHKKTKQDRSDVLDETVTIQLTTETPQTWSPEDAASKPMDKNRKKAGGKHVSVTEEPNQLEDLDKTEDLTEQSKDNVYETVVATSTADEVSMEKSERMVLTKKGKKKKSGKLEPCNEKPQQSLGVEKAATDPEKQSKAIKVDLEILDETVEISLTTKKVHRGISEVLASEPPKENEKNKPGKPVPPTDESKQILTPHDNVTVTTEKTEETQKAKPVSVSSLPLSKKGRKKIKGQKFEPATDKRKELRGAGETETDPIVSLEGELNANVDETVEITLSREHIKTEKPHCVSLVISKKGKKKQSTKPESASDELNQSENVHKSATVFDERLEDKLDSSSKASGSNEECDTATENIIEITANIEELSSDSKSSALKSPKMMEPCLKTPETLEEQLKHETCLDPSLEISVEHNTSSSNPSYALNPSICQQFIDNESTMSVMTPSQKNEVQDIAENTAFTTIQESLGTQSSVNKQRKGKAQKGRSGKEQYSVSLALSESKASESGSDNYSKKLEKSECLSSSGGTGDSEKVMITVGTRLITAGSSPTETSETSIPSPNGKSLKKSSEILEAKKTLQPHGQEEQIAVDRNAKPSTSTKQCEHVSLLGDHYVSSDPCGNLNVETKESGFESTPELDNSKFGERVTMTHHIRDLHASDEIMTVTDDDSTLSATQDLHLSSKESMKPISPDSSEILEITLDVVDTYSDTSIRSIGNKKQSVIGEATTSSTESIQRKMTNQQPKRNYNEPYLVEPHSFSEVGASSVIILPGTKISSVEKAETQPYLGVMKKEKVVTTSIQPEKEKPKKNIVEDEIKQLDVDNSQPSGNMDELKDIVVPAPGYSKITRPSSHKIKHHVSTGSETSLSPSSSDQDSSLNVNLSASLESTVSDSLMPTVSHVPDPVDAAIDSRSRAHNEPVVEVVGTECLPLISSSSVDQPLGELEEYNVSKPLKTIKKKRKSKTTTSILPFKESVVTTIGLEEGSSGTTSWTSPEGDLEITMTAAVEDESSETSSDIPARASRAKQKRGKKPRPSILDPNQWQEAPSGEAVKETKALLSLESQPFDSRRDRSKSPSYADVLANRQDQPMTGFGTNTVIHLREVIQVSEKSRSPSSSSLKYESSDNPVVTKLSIQHSTSPNLNVDRSRPRTRSPGPVVISEPSVVQQLPSSSLIIQHSREQSKSPSQAIDHSRSYGQVVITEPTVVQQSPGSTLVVHNRRDRSKSPLHATDRSRAPGHVVIREPSVVQQSFGSNLTVQHRRERSKSPSYASVAAGSALAGGDFWHPGDKTEQTAFVSNIEVQPGGKVGGPSPGEIVTVGNEIQPPSGTSKFSKTVLKEEHDTGKSSSRMKSRSDNKKSKEKINQGDQSGVEKQSQQHSIVISVSEKDKSIETGANRKSHFEELTPTVCGNVQDDKIANTTSVGIAEDIQPSDYPVQAFGVQKGLHPTSIQDSSEVFITEPVFHRKEESLDELIITHNTCISPSSVEVTSQIKSSEPDQFMSRNIVIPQNEKIIQERAGSEVGDSSSSSVYVDDTLSGESKDDDVIVSLSIGESRTTDTPENSEQSSSLIDNAERPLKGHISRITLSDSATDQQACHHGGVTNVMIARTDATDRPGDVETMNKGKRDDNMKNVSASFSVKYPVSEKIQFPSELSEVLHPTRATAKEETKKTPDQMENIFVSQEVKSSESPRGAGHSILKPQKGQSSDWKLKTKKEVREVPHIRSNETEQSKHQKEESALHDKSSGKDRKVDLSLASLGSTPTDECKTTKESASQLKQKASKRKQERPTLGVKVESTTDQKELTHERCILVEKDVKEGVPFEQSSKSSTLPKGQSSDLSQEVGITIITDGKGNLPVSCEDISYPKVTTVEEEVIVRQSVGSSSSHPNRPSGQSMESHFTKKDDGHDSQRSSDSFISEEKNTSSGTKMIDSDKKDVKTKESTSSKPSLSRVSPESEKNTDIPVVEDDVVREGRRKAAPDKTQKKSSPEKETTNLDVTAIQGSPVQEHPADSSRRKSRAKLKQQPAEQLDFDVNISISAKLSDRRGRSSSSSDQLDSSTMTANITGKAIVTPDGSNKFITGVPPAESDSSEMSDSVPVFGGSSDTSLVISEQMESAPHTIRTGETGSSKSIVASFIESEAEQKLPHPVPIDAKAARKAERKLKTENMIATMKDIVNNPEITSFRYYLSNPDFDRDRRGLEEQIKLLGTSKTDEYEEIRVTCVTTITEYLETILYVIFDIKKSIINGGCVPDHKLAQLKKLQEELDFLKKNIPLVCNDPKDPILAELEKHRLTISRSLTETTSLARKADEKWNKFLEEIQKLYVSLNELNDETIGVDGERIDSFVDTFDKLDSLEKKNNLYKFEIMKLIEYGRKLSCPPFRVLPQSLVQATHLAGSIEDHLIHLRNQVEQAQMLSQEYRETLVELEHVTNIAQRIVDSRVMVNSLPHLQEEMQKGRKFFVSLSHCRSILESLEEHLDNETKLQHADLHKKLHSAASDILDRAGERIGVLALAASRWTIVEQGLAEEAKWLHVAHQRAPCLTGVSTSEYEQYISVYQALSTDLDLHSGRVWKLLNSAHSLQSVISCPSLEESCDSLREQLSKLREKVNEDEMRLLSFKEVWVSFETMADKIEQWIAIVRKDKKLKKSPVDITRYWELKAEYEYYKQLLVEINTKFELAISTLPVSDEVAQRNAMAQLTDRWTDIEKLMLDAETELYSSLQPGADTSRPEQILILEKRVEEIESAFGAMHGVINSDDQLQLYLGKVQVLAESLASIQEDLSRISLSPSGEMQRLAKLQQSTKLLEDTLKNQIQGVTAILGKLGVLRKGINRVMRDQLRALAVLDQCQNSLDMDDPDVRQALVNTKGVCKALAEQWSDLLALRQDLHSIPLGIKASVNLSNYEREISKIQDSHAGLESRANALVAALESRTGLWDDYNDKLDTVKGSVREAEYMMDMLKVQGPLDYNRLVKATSRLKGVQETFEEREPTLEELRECERVLEKVVREEVGARLRGEVEEQEEAWKCTQSELVQLVTSYTKAARLWSTYATASKHLNLQPTQSVQEWNEKKEKVAELEKLADEISGEVGVEVLKPEVSALARRLEDSQEPVRLPDASQTISDPEVLLEDINKNLKKIEVRGSDPTRQLNDLLDHLTALGRTEANLSTVSKKSSDTLQIIQLLQVWERIFRETFQEYHRLSSRLVQTEERTIVLNLWQDYLNHINQLLNSNPSQHYEDLHEQNQLFKVHRDVLGCQKFLLSAQMASGDVSIIEKLSLLTNLHNETLSKIMEKQSEIQGRIKIWDEYREDQAVLLEWLKSMESERNKLKLRYITLGTLKKTMYQIEDLLERLKEGDSKEKNLHNKLGELIKCCDESLSNSLRVEFTSISHRLSNLKAALSTWKDHISKVFDKSVVYEKQFNQVHSDFVEIQNQLSDESCKAIERIPYEGLQLNLSKLQNVSRLVDDSLGGIKKLKDAEEALKDSLSPSDLKNMSQKCWLLEQQQCDLALQLSLANQAILDRIQLAELFDKRFDRFISWSKDVTERLDRITKLDAGQALKRLETEIHAEVSLHKREVDWLAVTGRELLSVECESSQRGLLLVKNLEILSQTWQSILSNTDGHASKLRSIVQSMSQLEIQMSDLRVSLQEIESKLLSPIILEESTKDCVNKLQNDHQGLQSEIEQKSTSVGEVLNLFELLINDCAACNISVDTDGISMAMNNLEKRWKNICIASSERKTLISQLWPKVQRIFKAAKDRRKCLQKVNKDLAPLEKQLDDSSKSSIDSISQTSSLCKAIEKDLRKLSGDSLTILEDLYRQLLNDYSLPNELLAIPEEIMDVEKSLMDRAQKCGLLASARATQHEKFVRLQSRSLTALVKCDAMLTIAELRDNSQGDLSTPEALAEYISKLESSLQAETDNLREADFLGLEIMKWCLPRDVDKIQRMIDEYQKLWKDVNDRLAALKANKGTIISSKTLSVGVEANTLKFETDQSTQVDTLGWSGPMLRKDAFISELQKTCDDFESQIRSLTHLDRLDTHKKISKYIGKCESTYELAKHLSDTLIEQCSANVSEALVDKLNRLRAEFNQVRNLAQQKQTHLKETSDNGKQSCPICSKRNWHQLETDLWRLEQCIQFAEGTLSSQPSSLPTSLEPLEIIIQDQRELLQTLDSHRSILLSMNDVGTHLAEHSDGDEKANDFRGRLAVVNQRWDIICESAASSQARLQSALIQNEEFHETINELTEWLERTEVNIRQSEPIDLNESRDVIQAKYEKFKDLKVELERCEPRIVSLEEAARQVLSDDTEVSCKRLNRLRLRLHSLIRLTNHYILVISSAFPMMSDEDSLDGPSETASREDSTETSTLVRCNRFLGRVVRASVPISAFLLLLLGAATLIPQTQPDFACTGSLTFAPVIRFPNGLPPV</sequence>
<gene>
    <name evidence="12" type="primary">Syne1_0</name>
    <name evidence="12" type="ORF">g.60134</name>
</gene>
<keyword evidence="6 8" id="KW-0472">Membrane</keyword>
<feature type="compositionally biased region" description="Polar residues" evidence="10">
    <location>
        <begin position="1774"/>
        <end position="1785"/>
    </location>
</feature>
<evidence type="ECO:0000256" key="2">
    <source>
        <dbReference type="ARBA" id="ARBA00008619"/>
    </source>
</evidence>
<feature type="compositionally biased region" description="Basic and acidic residues" evidence="10">
    <location>
        <begin position="2536"/>
        <end position="2548"/>
    </location>
</feature>
<evidence type="ECO:0000256" key="5">
    <source>
        <dbReference type="ARBA" id="ARBA00022989"/>
    </source>
</evidence>
<feature type="region of interest" description="Disordered" evidence="10">
    <location>
        <begin position="813"/>
        <end position="916"/>
    </location>
</feature>
<feature type="compositionally biased region" description="Basic and acidic residues" evidence="10">
    <location>
        <begin position="888"/>
        <end position="904"/>
    </location>
</feature>
<comment type="subcellular location">
    <subcellularLocation>
        <location evidence="1">Nucleus membrane</location>
    </subcellularLocation>
</comment>
<keyword evidence="5" id="KW-1133">Transmembrane helix</keyword>
<feature type="coiled-coil region" evidence="9">
    <location>
        <begin position="4261"/>
        <end position="4316"/>
    </location>
</feature>
<feature type="non-terminal residue" evidence="12">
    <location>
        <position position="1"/>
    </location>
</feature>
<evidence type="ECO:0000256" key="4">
    <source>
        <dbReference type="ARBA" id="ARBA00022737"/>
    </source>
</evidence>
<dbReference type="Pfam" id="PF10541">
    <property type="entry name" value="KASH"/>
    <property type="match status" value="1"/>
</dbReference>
<feature type="region of interest" description="Disordered" evidence="10">
    <location>
        <begin position="932"/>
        <end position="1004"/>
    </location>
</feature>
<feature type="compositionally biased region" description="Polar residues" evidence="10">
    <location>
        <begin position="2461"/>
        <end position="2477"/>
    </location>
</feature>
<feature type="compositionally biased region" description="Basic and acidic residues" evidence="10">
    <location>
        <begin position="716"/>
        <end position="729"/>
    </location>
</feature>
<comment type="similarity">
    <text evidence="2">Belongs to the nesprin family.</text>
</comment>
<feature type="compositionally biased region" description="Basic residues" evidence="10">
    <location>
        <begin position="754"/>
        <end position="763"/>
    </location>
</feature>
<feature type="compositionally biased region" description="Polar residues" evidence="10">
    <location>
        <begin position="96"/>
        <end position="105"/>
    </location>
</feature>
<feature type="compositionally biased region" description="Basic and acidic residues" evidence="10">
    <location>
        <begin position="331"/>
        <end position="344"/>
    </location>
</feature>
<feature type="region of interest" description="Disordered" evidence="10">
    <location>
        <begin position="2191"/>
        <end position="2216"/>
    </location>
</feature>
<protein>
    <submittedName>
        <fullName evidence="12">Nesprin-1</fullName>
    </submittedName>
</protein>
<feature type="compositionally biased region" description="Low complexity" evidence="10">
    <location>
        <begin position="2685"/>
        <end position="2695"/>
    </location>
</feature>
<feature type="compositionally biased region" description="Polar residues" evidence="10">
    <location>
        <begin position="1111"/>
        <end position="1122"/>
    </location>
</feature>
<dbReference type="InterPro" id="IPR002017">
    <property type="entry name" value="Spectrin_repeat"/>
</dbReference>
<evidence type="ECO:0000256" key="1">
    <source>
        <dbReference type="ARBA" id="ARBA00004126"/>
    </source>
</evidence>
<organism evidence="12">
    <name type="scientific">Lygus hesperus</name>
    <name type="common">Western plant bug</name>
    <dbReference type="NCBI Taxonomy" id="30085"/>
    <lineage>
        <taxon>Eukaryota</taxon>
        <taxon>Metazoa</taxon>
        <taxon>Ecdysozoa</taxon>
        <taxon>Arthropoda</taxon>
        <taxon>Hexapoda</taxon>
        <taxon>Insecta</taxon>
        <taxon>Pterygota</taxon>
        <taxon>Neoptera</taxon>
        <taxon>Paraneoptera</taxon>
        <taxon>Hemiptera</taxon>
        <taxon>Heteroptera</taxon>
        <taxon>Panheteroptera</taxon>
        <taxon>Cimicomorpha</taxon>
        <taxon>Miridae</taxon>
        <taxon>Mirini</taxon>
        <taxon>Lygus</taxon>
    </lineage>
</organism>
<evidence type="ECO:0000256" key="7">
    <source>
        <dbReference type="ARBA" id="ARBA00023242"/>
    </source>
</evidence>
<feature type="compositionally biased region" description="Low complexity" evidence="10">
    <location>
        <begin position="1502"/>
        <end position="1521"/>
    </location>
</feature>
<dbReference type="SMART" id="SM00150">
    <property type="entry name" value="SPEC"/>
    <property type="match status" value="5"/>
</dbReference>
<dbReference type="GO" id="GO:0005640">
    <property type="term" value="C:nuclear outer membrane"/>
    <property type="evidence" value="ECO:0007669"/>
    <property type="project" value="TreeGrafter"/>
</dbReference>
<feature type="compositionally biased region" description="Polar residues" evidence="10">
    <location>
        <begin position="2581"/>
        <end position="2590"/>
    </location>
</feature>
<dbReference type="PANTHER" id="PTHR47535:SF10">
    <property type="entry name" value="MUSCLE-SPECIFIC PROTEIN 300 KDA"/>
    <property type="match status" value="1"/>
</dbReference>
<feature type="coiled-coil region" evidence="9">
    <location>
        <begin position="3037"/>
        <end position="3064"/>
    </location>
</feature>
<name>A0A146KLN3_LYGHE</name>
<feature type="compositionally biased region" description="Polar residues" evidence="10">
    <location>
        <begin position="2517"/>
        <end position="2535"/>
    </location>
</feature>
<feature type="region of interest" description="Disordered" evidence="10">
    <location>
        <begin position="39"/>
        <end position="518"/>
    </location>
</feature>
<feature type="compositionally biased region" description="Polar residues" evidence="10">
    <location>
        <begin position="191"/>
        <end position="202"/>
    </location>
</feature>
<feature type="compositionally biased region" description="Basic and acidic residues" evidence="10">
    <location>
        <begin position="550"/>
        <end position="570"/>
    </location>
</feature>
<evidence type="ECO:0000256" key="10">
    <source>
        <dbReference type="SAM" id="MobiDB-lite"/>
    </source>
</evidence>
<dbReference type="SMART" id="SM01249">
    <property type="entry name" value="KASH"/>
    <property type="match status" value="1"/>
</dbReference>
<dbReference type="GO" id="GO:0005737">
    <property type="term" value="C:cytoplasm"/>
    <property type="evidence" value="ECO:0007669"/>
    <property type="project" value="TreeGrafter"/>
</dbReference>
<feature type="compositionally biased region" description="Low complexity" evidence="10">
    <location>
        <begin position="1193"/>
        <end position="1206"/>
    </location>
</feature>
<feature type="region of interest" description="Disordered" evidence="10">
    <location>
        <begin position="1958"/>
        <end position="2019"/>
    </location>
</feature>
<feature type="compositionally biased region" description="Polar residues" evidence="10">
    <location>
        <begin position="2631"/>
        <end position="2641"/>
    </location>
</feature>
<feature type="region of interest" description="Disordered" evidence="10">
    <location>
        <begin position="2454"/>
        <end position="2477"/>
    </location>
</feature>
<feature type="compositionally biased region" description="Basic and acidic residues" evidence="10">
    <location>
        <begin position="420"/>
        <end position="441"/>
    </location>
</feature>
<feature type="compositionally biased region" description="Basic and acidic residues" evidence="10">
    <location>
        <begin position="2348"/>
        <end position="2391"/>
    </location>
</feature>
<feature type="compositionally biased region" description="Basic and acidic residues" evidence="10">
    <location>
        <begin position="285"/>
        <end position="295"/>
    </location>
</feature>
<feature type="region of interest" description="Disordered" evidence="10">
    <location>
        <begin position="1223"/>
        <end position="1247"/>
    </location>
</feature>
<keyword evidence="3 8" id="KW-0812">Transmembrane</keyword>
<feature type="topological domain" description="Perinuclear space" evidence="8">
    <location>
        <begin position="5019"/>
        <end position="5044"/>
    </location>
</feature>
<dbReference type="GO" id="GO:0034993">
    <property type="term" value="C:meiotic nuclear membrane microtubule tethering complex"/>
    <property type="evidence" value="ECO:0007669"/>
    <property type="project" value="TreeGrafter"/>
</dbReference>
<feature type="compositionally biased region" description="Basic residues" evidence="10">
    <location>
        <begin position="1123"/>
        <end position="1133"/>
    </location>
</feature>
<evidence type="ECO:0000256" key="8">
    <source>
        <dbReference type="PROSITE-ProRule" id="PRU00385"/>
    </source>
</evidence>
<feature type="compositionally biased region" description="Polar residues" evidence="10">
    <location>
        <begin position="673"/>
        <end position="684"/>
    </location>
</feature>
<dbReference type="Gene3D" id="1.20.58.60">
    <property type="match status" value="4"/>
</dbReference>
<evidence type="ECO:0000256" key="9">
    <source>
        <dbReference type="SAM" id="Coils"/>
    </source>
</evidence>
<feature type="compositionally biased region" description="Polar residues" evidence="10">
    <location>
        <begin position="312"/>
        <end position="323"/>
    </location>
</feature>
<evidence type="ECO:0000259" key="11">
    <source>
        <dbReference type="PROSITE" id="PS51049"/>
    </source>
</evidence>
<feature type="compositionally biased region" description="Basic and acidic residues" evidence="10">
    <location>
        <begin position="2567"/>
        <end position="2580"/>
    </location>
</feature>
<feature type="region of interest" description="Disordered" evidence="10">
    <location>
        <begin position="1443"/>
        <end position="1521"/>
    </location>
</feature>
<dbReference type="PANTHER" id="PTHR47535">
    <property type="entry name" value="MUSCLE-SPECIFIC PROTEIN 300 KDA, ISOFORM G"/>
    <property type="match status" value="1"/>
</dbReference>